<dbReference type="AlphaFoldDB" id="A0A1F5FWA8"/>
<dbReference type="EMBL" id="MFAU01000036">
    <property type="protein sequence ID" value="OGD83906.1"/>
    <property type="molecule type" value="Genomic_DNA"/>
</dbReference>
<name>A0A1F5FWA8_9BACT</name>
<evidence type="ECO:0000313" key="2">
    <source>
        <dbReference type="Proteomes" id="UP000179252"/>
    </source>
</evidence>
<sequence length="384" mass="43395">MVEQVITNEIQRTYSVLLDIDDYRKLHELRGTISEEEYRSRRNAQNNLTRLNLQTSLGERFNAECMQVEYQIENGQLIHPAYQIPFIKVIKKGQSFREANGSTEIPRELAELTGFEKVQSIVTSPDFDSQAKVIVISPRGGQNTIYGYNFYDVYSKEGNGHIMMSRFYSKSSYGQFYEAAQEVDPFCDLPEDPSDADFIASPLVTYRSLEEIHQILNRNEGTMSFQDLSRLHQNCNPAISPYIGALEQNPFLQDDEFTGKYNAIINLSDIVAGQSALSQPAQGQLIEMIHQPHSLDKALDYLGSQTVRTTTGGCGLNGGYKISTNSRGYQSVSEFTRSQYDDEEEITDFQCPGYKEDGSRCTYIIRAYSGISKCPQCGMEATCR</sequence>
<gene>
    <name evidence="1" type="ORF">A2165_00255</name>
</gene>
<proteinExistence type="predicted"/>
<comment type="caution">
    <text evidence="1">The sequence shown here is derived from an EMBL/GenBank/DDBJ whole genome shotgun (WGS) entry which is preliminary data.</text>
</comment>
<dbReference type="Proteomes" id="UP000179252">
    <property type="component" value="Unassembled WGS sequence"/>
</dbReference>
<reference evidence="1 2" key="1">
    <citation type="journal article" date="2016" name="Nat. Commun.">
        <title>Thousands of microbial genomes shed light on interconnected biogeochemical processes in an aquifer system.</title>
        <authorList>
            <person name="Anantharaman K."/>
            <person name="Brown C.T."/>
            <person name="Hug L.A."/>
            <person name="Sharon I."/>
            <person name="Castelle C.J."/>
            <person name="Probst A.J."/>
            <person name="Thomas B.C."/>
            <person name="Singh A."/>
            <person name="Wilkins M.J."/>
            <person name="Karaoz U."/>
            <person name="Brodie E.L."/>
            <person name="Williams K.H."/>
            <person name="Hubbard S.S."/>
            <person name="Banfield J.F."/>
        </authorList>
    </citation>
    <scope>NUCLEOTIDE SEQUENCE [LARGE SCALE GENOMIC DNA]</scope>
</reference>
<protein>
    <submittedName>
        <fullName evidence="1">Uncharacterized protein</fullName>
    </submittedName>
</protein>
<organism evidence="1 2">
    <name type="scientific">Candidatus Curtissbacteria bacterium RBG_13_40_7</name>
    <dbReference type="NCBI Taxonomy" id="1797706"/>
    <lineage>
        <taxon>Bacteria</taxon>
        <taxon>Candidatus Curtissiibacteriota</taxon>
    </lineage>
</organism>
<evidence type="ECO:0000313" key="1">
    <source>
        <dbReference type="EMBL" id="OGD83906.1"/>
    </source>
</evidence>
<accession>A0A1F5FWA8</accession>